<dbReference type="STRING" id="1569628.A0A316V580"/>
<dbReference type="OrthoDB" id="5876637at2759"/>
<feature type="compositionally biased region" description="Basic and acidic residues" evidence="1">
    <location>
        <begin position="98"/>
        <end position="111"/>
    </location>
</feature>
<evidence type="ECO:0000313" key="2">
    <source>
        <dbReference type="EMBL" id="PWN30565.1"/>
    </source>
</evidence>
<name>A0A316V580_9BASI</name>
<dbReference type="InterPro" id="IPR026680">
    <property type="entry name" value="CCDC137"/>
</dbReference>
<feature type="compositionally biased region" description="Basic and acidic residues" evidence="1">
    <location>
        <begin position="223"/>
        <end position="240"/>
    </location>
</feature>
<gene>
    <name evidence="2" type="ORF">BDZ90DRAFT_229581</name>
</gene>
<dbReference type="EMBL" id="KZ819662">
    <property type="protein sequence ID" value="PWN30565.1"/>
    <property type="molecule type" value="Genomic_DNA"/>
</dbReference>
<feature type="compositionally biased region" description="Basic and acidic residues" evidence="1">
    <location>
        <begin position="283"/>
        <end position="314"/>
    </location>
</feature>
<feature type="compositionally biased region" description="Basic and acidic residues" evidence="1">
    <location>
        <begin position="161"/>
        <end position="193"/>
    </location>
</feature>
<accession>A0A316V580</accession>
<dbReference type="PANTHER" id="PTHR21838">
    <property type="entry name" value="COILED-COIL DOMAIN-CONTAINING PROTEIN 137"/>
    <property type="match status" value="1"/>
</dbReference>
<dbReference type="Proteomes" id="UP000245884">
    <property type="component" value="Unassembled WGS sequence"/>
</dbReference>
<feature type="compositionally biased region" description="Polar residues" evidence="1">
    <location>
        <begin position="11"/>
        <end position="28"/>
    </location>
</feature>
<evidence type="ECO:0000313" key="3">
    <source>
        <dbReference type="Proteomes" id="UP000245884"/>
    </source>
</evidence>
<evidence type="ECO:0000256" key="1">
    <source>
        <dbReference type="SAM" id="MobiDB-lite"/>
    </source>
</evidence>
<dbReference type="PANTHER" id="PTHR21838:SF2">
    <property type="entry name" value="COILED-COIL DOMAIN-CONTAINING PROTEIN 137"/>
    <property type="match status" value="1"/>
</dbReference>
<organism evidence="2 3">
    <name type="scientific">Jaminaea rosea</name>
    <dbReference type="NCBI Taxonomy" id="1569628"/>
    <lineage>
        <taxon>Eukaryota</taxon>
        <taxon>Fungi</taxon>
        <taxon>Dikarya</taxon>
        <taxon>Basidiomycota</taxon>
        <taxon>Ustilaginomycotina</taxon>
        <taxon>Exobasidiomycetes</taxon>
        <taxon>Microstromatales</taxon>
        <taxon>Microstromatales incertae sedis</taxon>
        <taxon>Jaminaea</taxon>
    </lineage>
</organism>
<feature type="compositionally biased region" description="Basic residues" evidence="1">
    <location>
        <begin position="1"/>
        <end position="10"/>
    </location>
</feature>
<reference evidence="2 3" key="1">
    <citation type="journal article" date="2018" name="Mol. Biol. Evol.">
        <title>Broad Genomic Sampling Reveals a Smut Pathogenic Ancestry of the Fungal Clade Ustilaginomycotina.</title>
        <authorList>
            <person name="Kijpornyongpan T."/>
            <person name="Mondo S.J."/>
            <person name="Barry K."/>
            <person name="Sandor L."/>
            <person name="Lee J."/>
            <person name="Lipzen A."/>
            <person name="Pangilinan J."/>
            <person name="LaButti K."/>
            <person name="Hainaut M."/>
            <person name="Henrissat B."/>
            <person name="Grigoriev I.V."/>
            <person name="Spatafora J.W."/>
            <person name="Aime M.C."/>
        </authorList>
    </citation>
    <scope>NUCLEOTIDE SEQUENCE [LARGE SCALE GENOMIC DNA]</scope>
    <source>
        <strain evidence="2 3">MCA 5214</strain>
    </source>
</reference>
<dbReference type="RefSeq" id="XP_025365177.1">
    <property type="nucleotide sequence ID" value="XM_025505124.1"/>
</dbReference>
<protein>
    <submittedName>
        <fullName evidence="2">Uncharacterized protein</fullName>
    </submittedName>
</protein>
<feature type="region of interest" description="Disordered" evidence="1">
    <location>
        <begin position="1"/>
        <end position="322"/>
    </location>
</feature>
<proteinExistence type="predicted"/>
<dbReference type="AlphaFoldDB" id="A0A316V580"/>
<dbReference type="GeneID" id="37026947"/>
<feature type="compositionally biased region" description="Low complexity" evidence="1">
    <location>
        <begin position="272"/>
        <end position="282"/>
    </location>
</feature>
<sequence length="322" mass="35844">MPHKRAKRSVRASNQLLHGQDNAPTSLSHSKDPHFASMPKGAMRILDAARVQAEYRARKRKEQEAQQKRQRGEAVDDEENEAGPSMSKPAASSKLKIRPGEKLGDYNRRVEQAMASQVASTARSEARKRKKQKRAERAAAAAGVSDDEDDEEAQWRRHAKGKDEAERRAKAEPSKEDLKRARQDMSGGKEVDFAKASQVRRINDVAQAPPSFSKLPRGQGAEAIRRKEALAAALRGEEAPQPRASSKKVTKGQMPEPVAPRNKKAKSSTQEAGAGKAAAMGGLRREKELEEERQRAIKLYRERKGIQNEQVERRRSNKHAMG</sequence>
<keyword evidence="3" id="KW-1185">Reference proteome</keyword>
<feature type="compositionally biased region" description="Basic and acidic residues" evidence="1">
    <location>
        <begin position="53"/>
        <end position="74"/>
    </location>
</feature>
<dbReference type="GO" id="GO:0005634">
    <property type="term" value="C:nucleus"/>
    <property type="evidence" value="ECO:0007669"/>
    <property type="project" value="TreeGrafter"/>
</dbReference>